<dbReference type="InterPro" id="IPR015424">
    <property type="entry name" value="PyrdxlP-dep_Trfase"/>
</dbReference>
<dbReference type="EMBL" id="CP065321">
    <property type="protein sequence ID" value="QQR31614.1"/>
    <property type="molecule type" value="Genomic_DNA"/>
</dbReference>
<reference evidence="14 16" key="3">
    <citation type="submission" date="2020-11" db="EMBL/GenBank/DDBJ databases">
        <title>Closed and high quality bacterial genomes of the OMM12 community.</title>
        <authorList>
            <person name="Marbouty M."/>
            <person name="Lamy-Besnier Q."/>
            <person name="Debarbieux L."/>
            <person name="Koszul R."/>
        </authorList>
    </citation>
    <scope>NUCLEOTIDE SEQUENCE [LARGE SCALE GENOMIC DNA]</scope>
    <source>
        <strain evidence="14 16">KB18</strain>
    </source>
</reference>
<evidence type="ECO:0000313" key="15">
    <source>
        <dbReference type="Proteomes" id="UP000196710"/>
    </source>
</evidence>
<dbReference type="AlphaFoldDB" id="A0A1Z2XV64"/>
<dbReference type="Gene3D" id="3.40.640.10">
    <property type="entry name" value="Type I PLP-dependent aspartate aminotransferase-like (Major domain)"/>
    <property type="match status" value="1"/>
</dbReference>
<dbReference type="InterPro" id="IPR010240">
    <property type="entry name" value="Cys_deSase_IscS"/>
</dbReference>
<dbReference type="PROSITE" id="PS00595">
    <property type="entry name" value="AA_TRANSFER_CLASS_5"/>
    <property type="match status" value="1"/>
</dbReference>
<comment type="pathway">
    <text evidence="10">Cofactor biosynthesis; iron-sulfur cluster biosynthesis.</text>
</comment>
<feature type="binding site" evidence="10">
    <location>
        <begin position="204"/>
        <end position="206"/>
    </location>
    <ligand>
        <name>pyridoxal 5'-phosphate</name>
        <dbReference type="ChEBI" id="CHEBI:597326"/>
    </ligand>
</feature>
<dbReference type="GO" id="GO:0031071">
    <property type="term" value="F:cysteine desulfurase activity"/>
    <property type="evidence" value="ECO:0007669"/>
    <property type="project" value="UniProtKB-UniRule"/>
</dbReference>
<comment type="subunit">
    <text evidence="10">Homodimer. Forms a heterotetramer with IscU, interacts with other sulfur acceptors.</text>
</comment>
<keyword evidence="3 10" id="KW-0963">Cytoplasm</keyword>
<protein>
    <recommendedName>
        <fullName evidence="10">Cysteine desulfurase IscS</fullName>
        <ecNumber evidence="10">2.8.1.7</ecNumber>
    </recommendedName>
</protein>
<dbReference type="Gene3D" id="3.90.1150.10">
    <property type="entry name" value="Aspartate Aminotransferase, domain 1"/>
    <property type="match status" value="1"/>
</dbReference>
<dbReference type="InterPro" id="IPR016454">
    <property type="entry name" value="Cysteine_dSase"/>
</dbReference>
<dbReference type="Proteomes" id="UP000596035">
    <property type="component" value="Chromosome"/>
</dbReference>
<accession>A0A1Z2XV64</accession>
<dbReference type="GO" id="GO:0006520">
    <property type="term" value="P:amino acid metabolic process"/>
    <property type="evidence" value="ECO:0007669"/>
    <property type="project" value="InterPro"/>
</dbReference>
<dbReference type="PANTHER" id="PTHR11601:SF34">
    <property type="entry name" value="CYSTEINE DESULFURASE"/>
    <property type="match status" value="1"/>
</dbReference>
<evidence type="ECO:0000256" key="11">
    <source>
        <dbReference type="RuleBase" id="RU004504"/>
    </source>
</evidence>
<keyword evidence="4 10" id="KW-0808">Transferase</keyword>
<evidence type="ECO:0000259" key="12">
    <source>
        <dbReference type="Pfam" id="PF00266"/>
    </source>
</evidence>
<dbReference type="InterPro" id="IPR000192">
    <property type="entry name" value="Aminotrans_V_dom"/>
</dbReference>
<gene>
    <name evidence="14" type="primary">nifS</name>
    <name evidence="10" type="synonym">iscS</name>
    <name evidence="13" type="ORF">ADH66_17755</name>
    <name evidence="14" type="ORF">I5Q82_08155</name>
</gene>
<feature type="binding site" evidence="10">
    <location>
        <begin position="74"/>
        <end position="75"/>
    </location>
    <ligand>
        <name>pyridoxal 5'-phosphate</name>
        <dbReference type="ChEBI" id="CHEBI:597326"/>
    </ligand>
</feature>
<feature type="binding site" evidence="10">
    <location>
        <position position="242"/>
    </location>
    <ligand>
        <name>pyridoxal 5'-phosphate</name>
        <dbReference type="ChEBI" id="CHEBI:597326"/>
    </ligand>
</feature>
<feature type="binding site" description="via persulfide group" evidence="10">
    <location>
        <position position="329"/>
    </location>
    <ligand>
        <name>[2Fe-2S] cluster</name>
        <dbReference type="ChEBI" id="CHEBI:190135"/>
        <note>ligand shared with IscU</note>
    </ligand>
</feature>
<feature type="binding site" evidence="10">
    <location>
        <position position="156"/>
    </location>
    <ligand>
        <name>pyridoxal 5'-phosphate</name>
        <dbReference type="ChEBI" id="CHEBI:597326"/>
    </ligand>
</feature>
<dbReference type="FunFam" id="3.40.640.10:FF:000084">
    <property type="entry name" value="IscS-like cysteine desulfurase"/>
    <property type="match status" value="1"/>
</dbReference>
<comment type="catalytic activity">
    <reaction evidence="9 10">
        <text>(sulfur carrier)-H + L-cysteine = (sulfur carrier)-SH + L-alanine</text>
        <dbReference type="Rhea" id="RHEA:43892"/>
        <dbReference type="Rhea" id="RHEA-COMP:14737"/>
        <dbReference type="Rhea" id="RHEA-COMP:14739"/>
        <dbReference type="ChEBI" id="CHEBI:29917"/>
        <dbReference type="ChEBI" id="CHEBI:35235"/>
        <dbReference type="ChEBI" id="CHEBI:57972"/>
        <dbReference type="ChEBI" id="CHEBI:64428"/>
        <dbReference type="EC" id="2.8.1.7"/>
    </reaction>
</comment>
<evidence type="ECO:0000256" key="1">
    <source>
        <dbReference type="ARBA" id="ARBA00001933"/>
    </source>
</evidence>
<dbReference type="EC" id="2.8.1.7" evidence="10"/>
<dbReference type="KEGG" id="amur:ADH66_17755"/>
<dbReference type="EMBL" id="CP021422">
    <property type="protein sequence ID" value="ASB42333.1"/>
    <property type="molecule type" value="Genomic_DNA"/>
</dbReference>
<dbReference type="InterPro" id="IPR015422">
    <property type="entry name" value="PyrdxlP-dep_Trfase_small"/>
</dbReference>
<dbReference type="NCBIfam" id="TIGR03402">
    <property type="entry name" value="FeS_nifS"/>
    <property type="match status" value="1"/>
</dbReference>
<dbReference type="GO" id="GO:0046872">
    <property type="term" value="F:metal ion binding"/>
    <property type="evidence" value="ECO:0007669"/>
    <property type="project" value="UniProtKB-KW"/>
</dbReference>
<comment type="subcellular location">
    <subcellularLocation>
        <location evidence="10">Cytoplasm</location>
    </subcellularLocation>
</comment>
<dbReference type="GO" id="GO:1990221">
    <property type="term" value="C:L-cysteine desulfurase complex"/>
    <property type="evidence" value="ECO:0007669"/>
    <property type="project" value="UniProtKB-ARBA"/>
</dbReference>
<proteinExistence type="inferred from homology"/>
<feature type="domain" description="Aminotransferase class V" evidence="12">
    <location>
        <begin position="7"/>
        <end position="369"/>
    </location>
</feature>
<evidence type="ECO:0000256" key="7">
    <source>
        <dbReference type="ARBA" id="ARBA00023004"/>
    </source>
</evidence>
<dbReference type="Proteomes" id="UP000196710">
    <property type="component" value="Chromosome"/>
</dbReference>
<comment type="function">
    <text evidence="10">Master enzyme that delivers sulfur to a number of partners involved in Fe-S cluster assembly, tRNA modification or cofactor biosynthesis. Catalyzes the removal of elemental sulfur atoms from cysteine to produce alanine. Functions as a sulfur delivery protein for Fe-S cluster synthesis onto IscU, an Fe-S scaffold assembly protein, as well as other S acceptor proteins.</text>
</comment>
<name>A0A1Z2XV64_9FIRM</name>
<dbReference type="InterPro" id="IPR015421">
    <property type="entry name" value="PyrdxlP-dep_Trfase_major"/>
</dbReference>
<keyword evidence="7 10" id="KW-0408">Iron</keyword>
<evidence type="ECO:0000256" key="6">
    <source>
        <dbReference type="ARBA" id="ARBA00022898"/>
    </source>
</evidence>
<dbReference type="RefSeq" id="WP_066538064.1">
    <property type="nucleotide sequence ID" value="NZ_CAQHGX010000008.1"/>
</dbReference>
<evidence type="ECO:0000256" key="5">
    <source>
        <dbReference type="ARBA" id="ARBA00022723"/>
    </source>
</evidence>
<reference evidence="13" key="1">
    <citation type="journal article" date="2017" name="Genome Announc.">
        <title>High-Quality Whole-Genome Sequences of the Oligo-Mouse-Microbiota Bacterial Community.</title>
        <authorList>
            <person name="Garzetti D."/>
            <person name="Brugiroux S."/>
            <person name="Bunk B."/>
            <person name="Pukall R."/>
            <person name="McCoy K.D."/>
            <person name="Macpherson A.J."/>
            <person name="Stecher B."/>
        </authorList>
    </citation>
    <scope>NUCLEOTIDE SEQUENCE</scope>
    <source>
        <strain evidence="13">KB18</strain>
    </source>
</reference>
<keyword evidence="5 10" id="KW-0479">Metal-binding</keyword>
<dbReference type="InterPro" id="IPR017772">
    <property type="entry name" value="Cys_deSase_NifS_bac/arc"/>
</dbReference>
<evidence type="ECO:0000256" key="2">
    <source>
        <dbReference type="ARBA" id="ARBA00006490"/>
    </source>
</evidence>
<dbReference type="NCBIfam" id="NF002806">
    <property type="entry name" value="PRK02948.1"/>
    <property type="match status" value="1"/>
</dbReference>
<evidence type="ECO:0000313" key="14">
    <source>
        <dbReference type="EMBL" id="QQR31614.1"/>
    </source>
</evidence>
<comment type="similarity">
    <text evidence="2 10">Belongs to the class-V pyridoxal-phosphate-dependent aminotransferase family. NifS/IscS subfamily.</text>
</comment>
<evidence type="ECO:0000313" key="16">
    <source>
        <dbReference type="Proteomes" id="UP000596035"/>
    </source>
</evidence>
<feature type="active site" description="Cysteine persulfide intermediate" evidence="10">
    <location>
        <position position="329"/>
    </location>
</feature>
<dbReference type="GO" id="GO:0051537">
    <property type="term" value="F:2 iron, 2 sulfur cluster binding"/>
    <property type="evidence" value="ECO:0007669"/>
    <property type="project" value="UniProtKB-UniRule"/>
</dbReference>
<feature type="binding site" evidence="10">
    <location>
        <position position="184"/>
    </location>
    <ligand>
        <name>pyridoxal 5'-phosphate</name>
        <dbReference type="ChEBI" id="CHEBI:597326"/>
    </ligand>
</feature>
<dbReference type="GO" id="GO:0030170">
    <property type="term" value="F:pyridoxal phosphate binding"/>
    <property type="evidence" value="ECO:0007669"/>
    <property type="project" value="UniProtKB-UniRule"/>
</dbReference>
<sequence>MQVKRKVYADNAATTAVSEEVLAAMLPFYREVYGNPSSLYELGQQAKAPLEQARADVAACLGAKPNEIYFTSCGSESDNWAIKGAARAMRKKHGKAHIITSAFEHHAVLHTCQALEKEGFTVTYLPVHEDGLVRPEELSAAITDDTALVTIMYANNEIGTLQPIEELGRICKERSVLFHTDAVQAVGNVHIDVKSQNIDMLSLSGHKIHAPKGVGALYIRSGVLIENFMDGGAQERGRRAGTENVAQIVGLATAIKRATETIDERVARLTPMRDKLIDGVLKIDRSRLNGSREHRLPGNVSFCFQGVEGESLLLLLDMHGISGSSGSACTSGSLDPSHVLLSIGLPHEVAHGSLRLSFGDYNTMEDVDYILEVLPGIIERLRNMSPLWDAIQQCKVNYDKYM</sequence>
<dbReference type="SUPFAM" id="SSF53383">
    <property type="entry name" value="PLP-dependent transferases"/>
    <property type="match status" value="1"/>
</dbReference>
<dbReference type="HAMAP" id="MF_00331">
    <property type="entry name" value="Cys_desulf_IscS"/>
    <property type="match status" value="1"/>
</dbReference>
<dbReference type="Gene3D" id="1.10.260.50">
    <property type="match status" value="1"/>
</dbReference>
<evidence type="ECO:0000313" key="13">
    <source>
        <dbReference type="EMBL" id="ASB42333.1"/>
    </source>
</evidence>
<dbReference type="GO" id="GO:0044571">
    <property type="term" value="P:[2Fe-2S] cluster assembly"/>
    <property type="evidence" value="ECO:0007669"/>
    <property type="project" value="UniProtKB-UniRule"/>
</dbReference>
<reference evidence="15" key="2">
    <citation type="submission" date="2017-05" db="EMBL/GenBank/DDBJ databases">
        <title>Improved OligoMM genomes.</title>
        <authorList>
            <person name="Garzetti D."/>
        </authorList>
    </citation>
    <scope>NUCLEOTIDE SEQUENCE [LARGE SCALE GENOMIC DNA]</scope>
    <source>
        <strain evidence="15">KB18</strain>
    </source>
</reference>
<dbReference type="InterPro" id="IPR020578">
    <property type="entry name" value="Aminotrans_V_PyrdxlP_BS"/>
</dbReference>
<dbReference type="Pfam" id="PF00266">
    <property type="entry name" value="Aminotran_5"/>
    <property type="match status" value="1"/>
</dbReference>
<feature type="modified residue" description="N6-(pyridoxal phosphate)lysine" evidence="10">
    <location>
        <position position="207"/>
    </location>
</feature>
<comment type="cofactor">
    <cofactor evidence="1 10 11">
        <name>pyridoxal 5'-phosphate</name>
        <dbReference type="ChEBI" id="CHEBI:597326"/>
    </cofactor>
</comment>
<dbReference type="PANTHER" id="PTHR11601">
    <property type="entry name" value="CYSTEINE DESULFURYLASE FAMILY MEMBER"/>
    <property type="match status" value="1"/>
</dbReference>
<keyword evidence="8 10" id="KW-0411">Iron-sulfur</keyword>
<keyword evidence="15" id="KW-1185">Reference proteome</keyword>
<dbReference type="PIRSF" id="PIRSF005572">
    <property type="entry name" value="NifS"/>
    <property type="match status" value="1"/>
</dbReference>
<evidence type="ECO:0000256" key="9">
    <source>
        <dbReference type="ARBA" id="ARBA00050776"/>
    </source>
</evidence>
<keyword evidence="10" id="KW-0001">2Fe-2S</keyword>
<evidence type="ECO:0000256" key="3">
    <source>
        <dbReference type="ARBA" id="ARBA00022490"/>
    </source>
</evidence>
<evidence type="ECO:0000256" key="4">
    <source>
        <dbReference type="ARBA" id="ARBA00022679"/>
    </source>
</evidence>
<organism evidence="14 16">
    <name type="scientific">Acutalibacter muris</name>
    <dbReference type="NCBI Taxonomy" id="1796620"/>
    <lineage>
        <taxon>Bacteria</taxon>
        <taxon>Bacillati</taxon>
        <taxon>Bacillota</taxon>
        <taxon>Clostridia</taxon>
        <taxon>Eubacteriales</taxon>
        <taxon>Acutalibacteraceae</taxon>
        <taxon>Acutalibacter</taxon>
    </lineage>
</organism>
<evidence type="ECO:0000256" key="10">
    <source>
        <dbReference type="HAMAP-Rule" id="MF_00331"/>
    </source>
</evidence>
<evidence type="ECO:0000256" key="8">
    <source>
        <dbReference type="ARBA" id="ARBA00023014"/>
    </source>
</evidence>
<keyword evidence="6 10" id="KW-0663">Pyridoxal phosphate</keyword>